<comment type="caution">
    <text evidence="2">The sequence shown here is derived from an EMBL/GenBank/DDBJ whole genome shotgun (WGS) entry which is preliminary data.</text>
</comment>
<dbReference type="RefSeq" id="WP_376979352.1">
    <property type="nucleotide sequence ID" value="NZ_JBHLSV010000006.1"/>
</dbReference>
<accession>A0ABV6RAP0</accession>
<feature type="compositionally biased region" description="Acidic residues" evidence="1">
    <location>
        <begin position="29"/>
        <end position="40"/>
    </location>
</feature>
<gene>
    <name evidence="2" type="ORF">ACFFF6_06650</name>
</gene>
<dbReference type="Proteomes" id="UP001589793">
    <property type="component" value="Unassembled WGS sequence"/>
</dbReference>
<sequence>MTDADLASTLEDLLDSGAELTRRLLGPQDDGDPDGTDQEPDGCPTPEDEGRGWLAWAPGSDEV</sequence>
<dbReference type="EMBL" id="JBHLSV010000006">
    <property type="protein sequence ID" value="MFC0673629.1"/>
    <property type="molecule type" value="Genomic_DNA"/>
</dbReference>
<keyword evidence="3" id="KW-1185">Reference proteome</keyword>
<protein>
    <submittedName>
        <fullName evidence="2">Uncharacterized protein</fullName>
    </submittedName>
</protein>
<reference evidence="2 3" key="1">
    <citation type="submission" date="2024-09" db="EMBL/GenBank/DDBJ databases">
        <authorList>
            <person name="Sun Q."/>
            <person name="Mori K."/>
        </authorList>
    </citation>
    <scope>NUCLEOTIDE SEQUENCE [LARGE SCALE GENOMIC DNA]</scope>
    <source>
        <strain evidence="2 3">CICC 10874</strain>
    </source>
</reference>
<name>A0ABV6RAP0_9MICO</name>
<feature type="region of interest" description="Disordered" evidence="1">
    <location>
        <begin position="23"/>
        <end position="63"/>
    </location>
</feature>
<evidence type="ECO:0000313" key="2">
    <source>
        <dbReference type="EMBL" id="MFC0673629.1"/>
    </source>
</evidence>
<evidence type="ECO:0000256" key="1">
    <source>
        <dbReference type="SAM" id="MobiDB-lite"/>
    </source>
</evidence>
<proteinExistence type="predicted"/>
<organism evidence="2 3">
    <name type="scientific">Brachybacterium hainanense</name>
    <dbReference type="NCBI Taxonomy" id="1541174"/>
    <lineage>
        <taxon>Bacteria</taxon>
        <taxon>Bacillati</taxon>
        <taxon>Actinomycetota</taxon>
        <taxon>Actinomycetes</taxon>
        <taxon>Micrococcales</taxon>
        <taxon>Dermabacteraceae</taxon>
        <taxon>Brachybacterium</taxon>
    </lineage>
</organism>
<evidence type="ECO:0000313" key="3">
    <source>
        <dbReference type="Proteomes" id="UP001589793"/>
    </source>
</evidence>